<accession>A0A5N5VDN5</accession>
<sequence>MTSDMTGDSPEPRTDEHHRVLDEPEPAPPTEKPEITEAHRQQASRMHKAYQEKRPTTVMPGTGGSVSGTAVNDWLDDDGNPKFGKDTKQS</sequence>
<keyword evidence="3" id="KW-1185">Reference proteome</keyword>
<feature type="compositionally biased region" description="Basic and acidic residues" evidence="1">
    <location>
        <begin position="79"/>
        <end position="90"/>
    </location>
</feature>
<feature type="compositionally biased region" description="Basic and acidic residues" evidence="1">
    <location>
        <begin position="10"/>
        <end position="22"/>
    </location>
</feature>
<evidence type="ECO:0000256" key="1">
    <source>
        <dbReference type="SAM" id="MobiDB-lite"/>
    </source>
</evidence>
<dbReference type="GeneID" id="74304720"/>
<comment type="caution">
    <text evidence="2">The sequence shown here is derived from an EMBL/GenBank/DDBJ whole genome shotgun (WGS) entry which is preliminary data.</text>
</comment>
<gene>
    <name evidence="2" type="ORF">MPHL21000_02235</name>
</gene>
<protein>
    <submittedName>
        <fullName evidence="2">Uncharacterized protein</fullName>
    </submittedName>
</protein>
<dbReference type="AlphaFoldDB" id="A0A5N5VDN5"/>
<dbReference type="RefSeq" id="WP_040633237.1">
    <property type="nucleotide sequence ID" value="NZ_ANBO01000001.1"/>
</dbReference>
<dbReference type="EMBL" id="ANBP01000001">
    <property type="protein sequence ID" value="KAB7759866.1"/>
    <property type="molecule type" value="Genomic_DNA"/>
</dbReference>
<evidence type="ECO:0000313" key="3">
    <source>
        <dbReference type="Proteomes" id="UP000325690"/>
    </source>
</evidence>
<feature type="compositionally biased region" description="Basic and acidic residues" evidence="1">
    <location>
        <begin position="31"/>
        <end position="40"/>
    </location>
</feature>
<dbReference type="Proteomes" id="UP000325690">
    <property type="component" value="Unassembled WGS sequence"/>
</dbReference>
<reference evidence="2 3" key="1">
    <citation type="submission" date="2012-10" db="EMBL/GenBank/DDBJ databases">
        <title>The draft sequence of the Mycobacterium pheli genome.</title>
        <authorList>
            <person name="Pettersson B.M.F."/>
            <person name="Das S."/>
            <person name="Dasgupta S."/>
            <person name="Bhattacharya A."/>
            <person name="Kirsebom L.A."/>
        </authorList>
    </citation>
    <scope>NUCLEOTIDE SEQUENCE [LARGE SCALE GENOMIC DNA]</scope>
    <source>
        <strain evidence="2 3">CCUG 21000</strain>
    </source>
</reference>
<evidence type="ECO:0000313" key="2">
    <source>
        <dbReference type="EMBL" id="KAB7759866.1"/>
    </source>
</evidence>
<proteinExistence type="predicted"/>
<name>A0A5N5VDN5_MYCPH</name>
<organism evidence="2 3">
    <name type="scientific">Mycolicibacterium phlei DSM 43239 = CCUG 21000</name>
    <dbReference type="NCBI Taxonomy" id="1226750"/>
    <lineage>
        <taxon>Bacteria</taxon>
        <taxon>Bacillati</taxon>
        <taxon>Actinomycetota</taxon>
        <taxon>Actinomycetes</taxon>
        <taxon>Mycobacteriales</taxon>
        <taxon>Mycobacteriaceae</taxon>
        <taxon>Mycolicibacterium</taxon>
    </lineage>
</organism>
<feature type="region of interest" description="Disordered" evidence="1">
    <location>
        <begin position="1"/>
        <end position="90"/>
    </location>
</feature>